<dbReference type="InterPro" id="IPR036396">
    <property type="entry name" value="Cyt_P450_sf"/>
</dbReference>
<evidence type="ECO:0000313" key="3">
    <source>
        <dbReference type="Proteomes" id="UP000521872"/>
    </source>
</evidence>
<dbReference type="AlphaFoldDB" id="A0A8H4QFJ5"/>
<evidence type="ECO:0000256" key="1">
    <source>
        <dbReference type="SAM" id="Phobius"/>
    </source>
</evidence>
<organism evidence="2 3">
    <name type="scientific">Agrocybe pediades</name>
    <dbReference type="NCBI Taxonomy" id="84607"/>
    <lineage>
        <taxon>Eukaryota</taxon>
        <taxon>Fungi</taxon>
        <taxon>Dikarya</taxon>
        <taxon>Basidiomycota</taxon>
        <taxon>Agaricomycotina</taxon>
        <taxon>Agaricomycetes</taxon>
        <taxon>Agaricomycetidae</taxon>
        <taxon>Agaricales</taxon>
        <taxon>Agaricineae</taxon>
        <taxon>Strophariaceae</taxon>
        <taxon>Agrocybe</taxon>
    </lineage>
</organism>
<gene>
    <name evidence="2" type="ORF">D9613_010328</name>
</gene>
<evidence type="ECO:0000313" key="2">
    <source>
        <dbReference type="EMBL" id="KAF4609865.1"/>
    </source>
</evidence>
<dbReference type="GO" id="GO:0005506">
    <property type="term" value="F:iron ion binding"/>
    <property type="evidence" value="ECO:0007669"/>
    <property type="project" value="InterPro"/>
</dbReference>
<sequence>MYGSEFDLYGNGVYMIKTIRTQTIYFGGWALIVGVVRMYHFDRTILTILRIANIQRSSKNDNGRRDPDGGNVNCFSSYGAQVRKLRRASQAGLNQHAVGEYVPIQEREAWYTTMCILRDPDTFLDQTSRLATSSILGAMYDWDMSTPWYEPMSDSLSKARKTK</sequence>
<keyword evidence="1" id="KW-0472">Membrane</keyword>
<proteinExistence type="predicted"/>
<dbReference type="EMBL" id="JAACJL010000059">
    <property type="protein sequence ID" value="KAF4609865.1"/>
    <property type="molecule type" value="Genomic_DNA"/>
</dbReference>
<keyword evidence="1" id="KW-1133">Transmembrane helix</keyword>
<dbReference type="Proteomes" id="UP000521872">
    <property type="component" value="Unassembled WGS sequence"/>
</dbReference>
<dbReference type="GO" id="GO:0004497">
    <property type="term" value="F:monooxygenase activity"/>
    <property type="evidence" value="ECO:0007669"/>
    <property type="project" value="InterPro"/>
</dbReference>
<accession>A0A8H4QFJ5</accession>
<name>A0A8H4QFJ5_9AGAR</name>
<dbReference type="GO" id="GO:0016705">
    <property type="term" value="F:oxidoreductase activity, acting on paired donors, with incorporation or reduction of molecular oxygen"/>
    <property type="evidence" value="ECO:0007669"/>
    <property type="project" value="InterPro"/>
</dbReference>
<protein>
    <submittedName>
        <fullName evidence="2">Uncharacterized protein</fullName>
    </submittedName>
</protein>
<feature type="transmembrane region" description="Helical" evidence="1">
    <location>
        <begin position="23"/>
        <end position="40"/>
    </location>
</feature>
<reference evidence="2 3" key="1">
    <citation type="submission" date="2019-12" db="EMBL/GenBank/DDBJ databases">
        <authorList>
            <person name="Floudas D."/>
            <person name="Bentzer J."/>
            <person name="Ahren D."/>
            <person name="Johansson T."/>
            <person name="Persson P."/>
            <person name="Tunlid A."/>
        </authorList>
    </citation>
    <scope>NUCLEOTIDE SEQUENCE [LARGE SCALE GENOMIC DNA]</scope>
    <source>
        <strain evidence="2 3">CBS 102.39</strain>
    </source>
</reference>
<comment type="caution">
    <text evidence="2">The sequence shown here is derived from an EMBL/GenBank/DDBJ whole genome shotgun (WGS) entry which is preliminary data.</text>
</comment>
<keyword evidence="1" id="KW-0812">Transmembrane</keyword>
<dbReference type="SUPFAM" id="SSF48264">
    <property type="entry name" value="Cytochrome P450"/>
    <property type="match status" value="1"/>
</dbReference>
<dbReference type="GO" id="GO:0020037">
    <property type="term" value="F:heme binding"/>
    <property type="evidence" value="ECO:0007669"/>
    <property type="project" value="InterPro"/>
</dbReference>
<keyword evidence="3" id="KW-1185">Reference proteome</keyword>